<proteinExistence type="predicted"/>
<protein>
    <recommendedName>
        <fullName evidence="2">DUF2695 domain-containing protein</fullName>
    </recommendedName>
</protein>
<dbReference type="Pfam" id="PF10905">
    <property type="entry name" value="DUF2695"/>
    <property type="match status" value="1"/>
</dbReference>
<name>X0X1F6_9ZZZZ</name>
<accession>X0X1F6</accession>
<dbReference type="AlphaFoldDB" id="X0X1F6"/>
<evidence type="ECO:0008006" key="2">
    <source>
        <dbReference type="Google" id="ProtNLM"/>
    </source>
</evidence>
<feature type="non-terminal residue" evidence="1">
    <location>
        <position position="1"/>
    </location>
</feature>
<organism evidence="1">
    <name type="scientific">marine sediment metagenome</name>
    <dbReference type="NCBI Taxonomy" id="412755"/>
    <lineage>
        <taxon>unclassified sequences</taxon>
        <taxon>metagenomes</taxon>
        <taxon>ecological metagenomes</taxon>
    </lineage>
</organism>
<evidence type="ECO:0000313" key="1">
    <source>
        <dbReference type="EMBL" id="GAG36850.1"/>
    </source>
</evidence>
<dbReference type="InterPro" id="IPR024248">
    <property type="entry name" value="DUF2695"/>
</dbReference>
<gene>
    <name evidence="1" type="ORF">S01H1_67219</name>
</gene>
<dbReference type="EMBL" id="BARS01044501">
    <property type="protein sequence ID" value="GAG36850.1"/>
    <property type="molecule type" value="Genomic_DNA"/>
</dbReference>
<sequence>DETQEDVLRARRSADLAEHEPAIAGRLFDCGFFDALTDAMGESPIKTCGGSFAASRKVLAAKGITGDEQRDVCLVFIRQGAYCDCEVLLAARPALDGRYRQESPKAKSTRG</sequence>
<reference evidence="1" key="1">
    <citation type="journal article" date="2014" name="Front. Microbiol.">
        <title>High frequency of phylogenetically diverse reductive dehalogenase-homologous genes in deep subseafloor sedimentary metagenomes.</title>
        <authorList>
            <person name="Kawai M."/>
            <person name="Futagami T."/>
            <person name="Toyoda A."/>
            <person name="Takaki Y."/>
            <person name="Nishi S."/>
            <person name="Hori S."/>
            <person name="Arai W."/>
            <person name="Tsubouchi T."/>
            <person name="Morono Y."/>
            <person name="Uchiyama I."/>
            <person name="Ito T."/>
            <person name="Fujiyama A."/>
            <person name="Inagaki F."/>
            <person name="Takami H."/>
        </authorList>
    </citation>
    <scope>NUCLEOTIDE SEQUENCE</scope>
    <source>
        <strain evidence="1">Expedition CK06-06</strain>
    </source>
</reference>
<comment type="caution">
    <text evidence="1">The sequence shown here is derived from an EMBL/GenBank/DDBJ whole genome shotgun (WGS) entry which is preliminary data.</text>
</comment>